<dbReference type="PANTHER" id="PTHR46943">
    <property type="entry name" value="PENTRAXIN-RELATED PROTEIN PTX3"/>
    <property type="match status" value="1"/>
</dbReference>
<evidence type="ECO:0000256" key="1">
    <source>
        <dbReference type="ARBA" id="ARBA00022729"/>
    </source>
</evidence>
<feature type="domain" description="LamG-like jellyroll fold" evidence="4">
    <location>
        <begin position="1362"/>
        <end position="1503"/>
    </location>
</feature>
<proteinExistence type="predicted"/>
<evidence type="ECO:0000259" key="4">
    <source>
        <dbReference type="SMART" id="SM00560"/>
    </source>
</evidence>
<organism evidence="5 6">
    <name type="scientific">Virgisporangium aliadipatigenens</name>
    <dbReference type="NCBI Taxonomy" id="741659"/>
    <lineage>
        <taxon>Bacteria</taxon>
        <taxon>Bacillati</taxon>
        <taxon>Actinomycetota</taxon>
        <taxon>Actinomycetes</taxon>
        <taxon>Micromonosporales</taxon>
        <taxon>Micromonosporaceae</taxon>
        <taxon>Virgisporangium</taxon>
    </lineage>
</organism>
<feature type="compositionally biased region" description="Basic and acidic residues" evidence="3">
    <location>
        <begin position="1065"/>
        <end position="1088"/>
    </location>
</feature>
<dbReference type="SMART" id="SM00560">
    <property type="entry name" value="LamGL"/>
    <property type="match status" value="2"/>
</dbReference>
<dbReference type="InterPro" id="IPR006558">
    <property type="entry name" value="LamG-like"/>
</dbReference>
<keyword evidence="2" id="KW-1015">Disulfide bond</keyword>
<keyword evidence="1" id="KW-0732">Signal</keyword>
<evidence type="ECO:0000256" key="2">
    <source>
        <dbReference type="ARBA" id="ARBA00023157"/>
    </source>
</evidence>
<feature type="region of interest" description="Disordered" evidence="3">
    <location>
        <begin position="1064"/>
        <end position="1131"/>
    </location>
</feature>
<dbReference type="InterPro" id="IPR042837">
    <property type="entry name" value="PTX3"/>
</dbReference>
<dbReference type="GO" id="GO:0006955">
    <property type="term" value="P:immune response"/>
    <property type="evidence" value="ECO:0007669"/>
    <property type="project" value="InterPro"/>
</dbReference>
<feature type="domain" description="LamG-like jellyroll fold" evidence="4">
    <location>
        <begin position="1151"/>
        <end position="1290"/>
    </location>
</feature>
<evidence type="ECO:0000313" key="5">
    <source>
        <dbReference type="EMBL" id="GIJ43973.1"/>
    </source>
</evidence>
<keyword evidence="6" id="KW-1185">Reference proteome</keyword>
<dbReference type="EMBL" id="BOPF01000003">
    <property type="protein sequence ID" value="GIJ43973.1"/>
    <property type="molecule type" value="Genomic_DNA"/>
</dbReference>
<accession>A0A8J3YHB4</accession>
<dbReference type="InterPro" id="IPR013320">
    <property type="entry name" value="ConA-like_dom_sf"/>
</dbReference>
<feature type="region of interest" description="Disordered" evidence="3">
    <location>
        <begin position="715"/>
        <end position="738"/>
    </location>
</feature>
<dbReference type="PANTHER" id="PTHR46943:SF1">
    <property type="entry name" value="PENTRAXIN-RELATED PROTEIN PTX3"/>
    <property type="match status" value="1"/>
</dbReference>
<dbReference type="SUPFAM" id="SSF49899">
    <property type="entry name" value="Concanavalin A-like lectins/glucanases"/>
    <property type="match status" value="2"/>
</dbReference>
<dbReference type="Gene3D" id="2.40.128.340">
    <property type="match status" value="3"/>
</dbReference>
<reference evidence="5" key="1">
    <citation type="submission" date="2021-01" db="EMBL/GenBank/DDBJ databases">
        <title>Whole genome shotgun sequence of Virgisporangium aliadipatigenens NBRC 105644.</title>
        <authorList>
            <person name="Komaki H."/>
            <person name="Tamura T."/>
        </authorList>
    </citation>
    <scope>NUCLEOTIDE SEQUENCE</scope>
    <source>
        <strain evidence="5">NBRC 105644</strain>
    </source>
</reference>
<dbReference type="SUPFAM" id="SSF69318">
    <property type="entry name" value="Integrin alpha N-terminal domain"/>
    <property type="match status" value="1"/>
</dbReference>
<feature type="region of interest" description="Disordered" evidence="3">
    <location>
        <begin position="248"/>
        <end position="269"/>
    </location>
</feature>
<gene>
    <name evidence="5" type="ORF">Val02_08590</name>
</gene>
<protein>
    <recommendedName>
        <fullName evidence="4">LamG-like jellyroll fold domain-containing protein</fullName>
    </recommendedName>
</protein>
<evidence type="ECO:0000256" key="3">
    <source>
        <dbReference type="SAM" id="MobiDB-lite"/>
    </source>
</evidence>
<comment type="caution">
    <text evidence="5">The sequence shown here is derived from an EMBL/GenBank/DDBJ whole genome shotgun (WGS) entry which is preliminary data.</text>
</comment>
<dbReference type="InterPro" id="IPR028994">
    <property type="entry name" value="Integrin_alpha_N"/>
</dbReference>
<dbReference type="Pfam" id="PF13385">
    <property type="entry name" value="Laminin_G_3"/>
    <property type="match status" value="2"/>
</dbReference>
<evidence type="ECO:0000313" key="6">
    <source>
        <dbReference type="Proteomes" id="UP000619260"/>
    </source>
</evidence>
<dbReference type="Proteomes" id="UP000619260">
    <property type="component" value="Unassembled WGS sequence"/>
</dbReference>
<dbReference type="Gene3D" id="2.60.120.200">
    <property type="match status" value="2"/>
</dbReference>
<feature type="region of interest" description="Disordered" evidence="3">
    <location>
        <begin position="33"/>
        <end position="59"/>
    </location>
</feature>
<sequence length="1513" mass="163335">MTPVSVSKKRVRATATLIVGILTAFLITGDIDSGNSRSGTVIPRPPSRADAPPVKNPDDVATERAFTTAKQTGRPVELTHRGSADAEVYANPSGTTTVHQHAVPTRVRRDGGWVPIDPTLRATADGVRPVATLPDLRFSPGGDGPAVTQSKDGVQYRLSWPARLPVPRLDGDTATYPEVLPGVDLQLRALRDGFSKILVVKDRAAADNPALDVLRFSVDVRGGTIRSRPDGGLVVADKKGTSVFASDPAAMWDRPQPPPGHPEVPQDDYSPRQQAVMPIRLTDTSLEFSPDLALLRGPDTAYPVYIDPSSHALVNYHWTHVNKANRDKSYWNSYRDNARVGYSGWYDAPNYTPWRTFLMFHTWNWYGKNILNARFSIDLDHSASCDPTEVDLWHTVTIHADTPTTWNNTENGWYGGDPIGYALGNANQAGGCAGGNQPDMKLQFEHWKITNVVSRAAAGEFGNVMSLGLRAPNEGDEYQWKKFHGWSAVLSVEYNTPPTAPAELNTVPPSTCGPAQAPTRLGATMLTPGFSAHLRDDDANLVTGELQVLAGSSDTVVYPANGDTAKTTKIARAAVAVWPPVPLGVLRPNVVYSYRARTNDGTASGAWTDRCYFIVDDVGPGQPAIESADFPEWTPIRDTGELGTVTFRRHTTDTDIAGFQYGFDAEQLTGWIPADPAGQAQVPMTLWPKPGTGLPEAELYVRAVDYSGNLSPAAGPYRMQANDTGRRPPGVTGDVNGDGKGDATAMFAYGDDRLRAWTVTSAGDGFHTSYVGWDTGRDGSSFVSMRPVTGDFNDDGLADQAIFRQDPDGHIRLFIAHSHGHRLDVFGDPVWTSPTADRWTLANLKVTAGNIDGVGGDDLVALSRTDNGAWTAFVWTAATGHTTNQVWYAAGANQPWGSMTALVGDFDADGRADLATVAGINNTRIDIHTYTSTGTGFATPALQFTSGGATDPARQYDFQRSTFTAGNVDGDTTNGHGRDDIIALISEDSSQSRIITFSASGTGFTDAKWWPAEGPSASFDSRTAMFGTTDLNGDRKDDLTIFTDCCTVGNKELWTFTSTGTAFGDQHRSQEITVTDKRPTQARWRFDDPDGASGPGGPLSRFQDDHGTHQVTTAGGPSRRPGHRGGQDDQALSLNGTQWAATAGPVVRTDRSFTVTAWAHLDAPTNGAWRPVIAQDGEHISAFTLRASGGNAWAFSMATNDTTTGGYIDLQSDVQVTTQRWTHLAGVYEDRTGEMRLYVNGVLAGSTTFPGGFHAYGQLHIGRNKEHDGYSHWAGGVDDVRTFNHVKTPYEILELANRQPDAHWKLGTAHQGTDIIRGTNLTIYGPPAPDKDRVARPDGALHFDGTTAQYCVTADPVIRGNSSFTVAAWLKLDATGGTQWRGAVSQDGNRVSKFFLRYAAPNNEFVFTLANEDRDGAPHTNLHAPRPAAASVWTHVTGVYDAPSRTAWIYINGEEANSVTVPNTITSTGPVNIGRDKYDGITHSHWTGSIDDVRLYNAALDANEIRTLAATAP</sequence>
<name>A0A8J3YHB4_9ACTN</name>